<feature type="transmembrane region" description="Helical" evidence="6">
    <location>
        <begin position="70"/>
        <end position="91"/>
    </location>
</feature>
<feature type="domain" description="Type II secretion system protein GspF" evidence="7">
    <location>
        <begin position="407"/>
        <end position="525"/>
    </location>
</feature>
<feature type="transmembrane region" description="Helical" evidence="6">
    <location>
        <begin position="257"/>
        <end position="277"/>
    </location>
</feature>
<organism evidence="8 9">
    <name type="scientific">Methanolacinia petrolearia (strain DSM 11571 / OCM 486 / SEBR 4847)</name>
    <name type="common">Methanoplanus petrolearius</name>
    <dbReference type="NCBI Taxonomy" id="679926"/>
    <lineage>
        <taxon>Archaea</taxon>
        <taxon>Methanobacteriati</taxon>
        <taxon>Methanobacteriota</taxon>
        <taxon>Stenosarchaea group</taxon>
        <taxon>Methanomicrobia</taxon>
        <taxon>Methanomicrobiales</taxon>
        <taxon>Methanomicrobiaceae</taxon>
        <taxon>Methanolacinia</taxon>
    </lineage>
</organism>
<keyword evidence="4 6" id="KW-1133">Transmembrane helix</keyword>
<gene>
    <name evidence="8" type="ordered locus">Mpet_0618</name>
</gene>
<reference evidence="8 9" key="1">
    <citation type="journal article" date="2010" name="Stand. Genomic Sci.">
        <title>Complete genome sequence of Methanoplanus petrolearius type strain (SEBR 4847).</title>
        <authorList>
            <person name="Brambilla E."/>
            <person name="Djao O.D."/>
            <person name="Daligault H."/>
            <person name="Lapidus A."/>
            <person name="Lucas S."/>
            <person name="Hammon N."/>
            <person name="Nolan M."/>
            <person name="Tice H."/>
            <person name="Cheng J.F."/>
            <person name="Han C."/>
            <person name="Tapia R."/>
            <person name="Goodwin L."/>
            <person name="Pitluck S."/>
            <person name="Liolios K."/>
            <person name="Ivanova N."/>
            <person name="Mavromatis K."/>
            <person name="Mikhailova N."/>
            <person name="Pati A."/>
            <person name="Chen A."/>
            <person name="Palaniappan K."/>
            <person name="Land M."/>
            <person name="Hauser L."/>
            <person name="Chang Y.J."/>
            <person name="Jeffries C.D."/>
            <person name="Rohde M."/>
            <person name="Spring S."/>
            <person name="Sikorski J."/>
            <person name="Goker M."/>
            <person name="Woyke T."/>
            <person name="Bristow J."/>
            <person name="Eisen J.A."/>
            <person name="Markowitz V."/>
            <person name="Hugenholtz P."/>
            <person name="Kyrpides N.C."/>
            <person name="Klenk H.P."/>
        </authorList>
    </citation>
    <scope>NUCLEOTIDE SEQUENCE [LARGE SCALE GENOMIC DNA]</scope>
    <source>
        <strain evidence="9">DSM 11571 / OCM 486 / SEBR 4847</strain>
    </source>
</reference>
<dbReference type="InterPro" id="IPR018076">
    <property type="entry name" value="T2SS_GspF_dom"/>
</dbReference>
<dbReference type="KEGG" id="mpi:Mpet_0618"/>
<keyword evidence="5 6" id="KW-0472">Membrane</keyword>
<feature type="transmembrane region" description="Helical" evidence="6">
    <location>
        <begin position="33"/>
        <end position="58"/>
    </location>
</feature>
<dbReference type="RefSeq" id="WP_013328570.1">
    <property type="nucleotide sequence ID" value="NC_014507.1"/>
</dbReference>
<keyword evidence="3 6" id="KW-0812">Transmembrane</keyword>
<protein>
    <submittedName>
        <fullName evidence="8">Type II secretion system F domain protein</fullName>
    </submittedName>
</protein>
<feature type="domain" description="Type II secretion system protein GspF" evidence="7">
    <location>
        <begin position="118"/>
        <end position="239"/>
    </location>
</feature>
<dbReference type="OrthoDB" id="12374at2157"/>
<evidence type="ECO:0000256" key="4">
    <source>
        <dbReference type="ARBA" id="ARBA00022989"/>
    </source>
</evidence>
<evidence type="ECO:0000256" key="3">
    <source>
        <dbReference type="ARBA" id="ARBA00022692"/>
    </source>
</evidence>
<dbReference type="EMBL" id="CP002117">
    <property type="protein sequence ID" value="ADN35392.1"/>
    <property type="molecule type" value="Genomic_DNA"/>
</dbReference>
<evidence type="ECO:0000259" key="7">
    <source>
        <dbReference type="Pfam" id="PF00482"/>
    </source>
</evidence>
<dbReference type="GeneID" id="9743067"/>
<accession>E1RI07</accession>
<dbReference type="InterPro" id="IPR042094">
    <property type="entry name" value="T2SS_GspF_sf"/>
</dbReference>
<evidence type="ECO:0000256" key="5">
    <source>
        <dbReference type="ARBA" id="ARBA00023136"/>
    </source>
</evidence>
<feature type="transmembrane region" description="Helical" evidence="6">
    <location>
        <begin position="508"/>
        <end position="530"/>
    </location>
</feature>
<evidence type="ECO:0000256" key="1">
    <source>
        <dbReference type="ARBA" id="ARBA00004651"/>
    </source>
</evidence>
<dbReference type="InterPro" id="IPR056569">
    <property type="entry name" value="ArlJ-like"/>
</dbReference>
<feature type="transmembrane region" description="Helical" evidence="6">
    <location>
        <begin position="224"/>
        <end position="245"/>
    </location>
</feature>
<sequence length="603" mass="67862">MTLKDNVLIKSLNTEEFRRSLKGSHIPIGAGEYLLILILGTVLAAMVYILLVILLVILEIEINPISFLPYEISVLLLFLILVGGFFLFAYMYPQTVAAGRKTRIELDLPYAVTYMQALSTTMTLFSIFKSVSDNEDLYGEVSKECGMIIRDVEYFGDDLLTAMRNVQESTPSPTFSELLNDLAMVFKTGGSMTDFFASKSAHYRETAMQELENTLKTMEIMAEIYVTAFVAGPIAIMIMVVAQNLSGQSTIDLLEPLMYIGLPIGASAMIFLLYIMMPPDNLEVSRKEITQSEYADTNIDSESIQLVDNKFLKRLQSKKQAIKIKTVLKNPLRYYVSDYQYSMVFGMAAAGAVTLLYMNGYLLEFFPKYTLESFICIVICAFMFPIAFAYEARSWYLKKFESQLPGFLREISDMKDMGMTLQSAIHIIAQSKIGVLTSEVKIASEEIKMGTSVSSALYKLEERIGLVSVKRAISLVIKASEITDHLREILAIAISDLEHYLRMKNERFGVSFIYVAIIYLSYGIFLYSAYELNVSFVQSFMDFDISFNLDANIQEMFHISIILGLFSGIMAGQLSSNTMLAGLKHSIIFMIASLVLFVFIIQV</sequence>
<dbReference type="Pfam" id="PF00482">
    <property type="entry name" value="T2SSF"/>
    <property type="match status" value="2"/>
</dbReference>
<dbReference type="STRING" id="679926.Mpet_0618"/>
<dbReference type="PANTHER" id="PTHR35402">
    <property type="entry name" value="INTEGRAL MEMBRANE PROTEIN-RELATED"/>
    <property type="match status" value="1"/>
</dbReference>
<evidence type="ECO:0000313" key="8">
    <source>
        <dbReference type="EMBL" id="ADN35392.1"/>
    </source>
</evidence>
<dbReference type="eggNOG" id="arCOG01808">
    <property type="taxonomic scope" value="Archaea"/>
</dbReference>
<dbReference type="Gene3D" id="1.20.81.30">
    <property type="entry name" value="Type II secretion system (T2SS), domain F"/>
    <property type="match status" value="1"/>
</dbReference>
<feature type="transmembrane region" description="Helical" evidence="6">
    <location>
        <begin position="369"/>
        <end position="390"/>
    </location>
</feature>
<dbReference type="Proteomes" id="UP000006565">
    <property type="component" value="Chromosome"/>
</dbReference>
<feature type="transmembrane region" description="Helical" evidence="6">
    <location>
        <begin position="556"/>
        <end position="574"/>
    </location>
</feature>
<evidence type="ECO:0000256" key="2">
    <source>
        <dbReference type="ARBA" id="ARBA00022475"/>
    </source>
</evidence>
<dbReference type="AlphaFoldDB" id="E1RI07"/>
<evidence type="ECO:0000313" key="9">
    <source>
        <dbReference type="Proteomes" id="UP000006565"/>
    </source>
</evidence>
<name>E1RI07_METP4</name>
<comment type="subcellular location">
    <subcellularLocation>
        <location evidence="1">Cell membrane</location>
        <topology evidence="1">Multi-pass membrane protein</topology>
    </subcellularLocation>
</comment>
<dbReference type="HOGENOM" id="CLU_017646_1_1_2"/>
<evidence type="ECO:0000256" key="6">
    <source>
        <dbReference type="SAM" id="Phobius"/>
    </source>
</evidence>
<proteinExistence type="predicted"/>
<feature type="transmembrane region" description="Helical" evidence="6">
    <location>
        <begin position="586"/>
        <end position="602"/>
    </location>
</feature>
<keyword evidence="9" id="KW-1185">Reference proteome</keyword>
<dbReference type="GO" id="GO:0005886">
    <property type="term" value="C:plasma membrane"/>
    <property type="evidence" value="ECO:0007669"/>
    <property type="project" value="UniProtKB-SubCell"/>
</dbReference>
<keyword evidence="2" id="KW-1003">Cell membrane</keyword>
<feature type="transmembrane region" description="Helical" evidence="6">
    <location>
        <begin position="339"/>
        <end position="357"/>
    </location>
</feature>
<dbReference type="PANTHER" id="PTHR35402:SF1">
    <property type="entry name" value="TYPE II SECRETION SYSTEM PROTEIN GSPF DOMAIN-CONTAINING PROTEIN"/>
    <property type="match status" value="1"/>
</dbReference>